<dbReference type="SMART" id="SM00240">
    <property type="entry name" value="FHA"/>
    <property type="match status" value="1"/>
</dbReference>
<dbReference type="InterPro" id="IPR050923">
    <property type="entry name" value="Cell_Proc_Reg/RNA_Proc"/>
</dbReference>
<dbReference type="AlphaFoldDB" id="A0A7L9FJ90"/>
<dbReference type="InParanoid" id="A0A7L9FJ90"/>
<evidence type="ECO:0000313" key="3">
    <source>
        <dbReference type="Proteomes" id="UP000594121"/>
    </source>
</evidence>
<feature type="domain" description="FHA" evidence="1">
    <location>
        <begin position="9"/>
        <end position="62"/>
    </location>
</feature>
<reference evidence="2 3" key="1">
    <citation type="submission" date="2020-10" db="EMBL/GenBank/DDBJ databases">
        <title>Thermofilum lucidum 3507LT sp. nov. a novel member of Thermofilaceae family isolated from Chile hot spring, and proposal of description order Thermofilales.</title>
        <authorList>
            <person name="Zayulina K.S."/>
            <person name="Elcheninov A.G."/>
            <person name="Toshchakov S.V."/>
            <person name="Kublanov I.V."/>
        </authorList>
    </citation>
    <scope>NUCLEOTIDE SEQUENCE [LARGE SCALE GENOMIC DNA]</scope>
    <source>
        <strain evidence="2 3">3507LT</strain>
    </source>
</reference>
<evidence type="ECO:0000259" key="1">
    <source>
        <dbReference type="PROSITE" id="PS50006"/>
    </source>
</evidence>
<dbReference type="Pfam" id="PF00498">
    <property type="entry name" value="FHA"/>
    <property type="match status" value="1"/>
</dbReference>
<dbReference type="Proteomes" id="UP000594121">
    <property type="component" value="Chromosome"/>
</dbReference>
<dbReference type="PROSITE" id="PS50006">
    <property type="entry name" value="FHA_DOMAIN"/>
    <property type="match status" value="1"/>
</dbReference>
<dbReference type="PANTHER" id="PTHR23308">
    <property type="entry name" value="NUCLEAR INHIBITOR OF PROTEIN PHOSPHATASE-1"/>
    <property type="match status" value="1"/>
</dbReference>
<organism evidence="2 3">
    <name type="scientific">Infirmifilum lucidum</name>
    <dbReference type="NCBI Taxonomy" id="2776706"/>
    <lineage>
        <taxon>Archaea</taxon>
        <taxon>Thermoproteota</taxon>
        <taxon>Thermoprotei</taxon>
        <taxon>Thermofilales</taxon>
        <taxon>Thermofilaceae</taxon>
        <taxon>Infirmifilum</taxon>
    </lineage>
</organism>
<dbReference type="KEGG" id="thel:IG193_07795"/>
<dbReference type="EMBL" id="CP062310">
    <property type="protein sequence ID" value="QOJ79797.1"/>
    <property type="molecule type" value="Genomic_DNA"/>
</dbReference>
<evidence type="ECO:0000313" key="2">
    <source>
        <dbReference type="EMBL" id="QOJ79797.1"/>
    </source>
</evidence>
<proteinExistence type="predicted"/>
<protein>
    <submittedName>
        <fullName evidence="2">FHA domain-containing protein</fullName>
    </submittedName>
</protein>
<name>A0A7L9FJ90_9CREN</name>
<gene>
    <name evidence="2" type="ORF">IG193_07795</name>
</gene>
<sequence>MIPIDRLPRVYGREDFRGLVTGETLNVISRRHFEIGYDYTQGSFYIMDLGSKNGTYLNGEDIRGKGRVSLKNGDTISVAGVLNLRFATGPGSSPPSLF</sequence>
<dbReference type="InterPro" id="IPR008984">
    <property type="entry name" value="SMAD_FHA_dom_sf"/>
</dbReference>
<dbReference type="InterPro" id="IPR000253">
    <property type="entry name" value="FHA_dom"/>
</dbReference>
<dbReference type="CDD" id="cd00060">
    <property type="entry name" value="FHA"/>
    <property type="match status" value="1"/>
</dbReference>
<dbReference type="SUPFAM" id="SSF49879">
    <property type="entry name" value="SMAD/FHA domain"/>
    <property type="match status" value="1"/>
</dbReference>
<keyword evidence="3" id="KW-1185">Reference proteome</keyword>
<accession>A0A7L9FJ90</accession>
<dbReference type="Gene3D" id="2.60.200.20">
    <property type="match status" value="1"/>
</dbReference>